<name>A0ACC0YMT7_9ROSI</name>
<reference evidence="2" key="1">
    <citation type="journal article" date="2023" name="G3 (Bethesda)">
        <title>Genome assembly and association tests identify interacting loci associated with vigor, precocity, and sex in interspecific pistachio rootstocks.</title>
        <authorList>
            <person name="Palmer W."/>
            <person name="Jacygrad E."/>
            <person name="Sagayaradj S."/>
            <person name="Cavanaugh K."/>
            <person name="Han R."/>
            <person name="Bertier L."/>
            <person name="Beede B."/>
            <person name="Kafkas S."/>
            <person name="Golino D."/>
            <person name="Preece J."/>
            <person name="Michelmore R."/>
        </authorList>
    </citation>
    <scope>NUCLEOTIDE SEQUENCE [LARGE SCALE GENOMIC DNA]</scope>
</reference>
<comment type="caution">
    <text evidence="1">The sequence shown here is derived from an EMBL/GenBank/DDBJ whole genome shotgun (WGS) entry which is preliminary data.</text>
</comment>
<evidence type="ECO:0000313" key="2">
    <source>
        <dbReference type="Proteomes" id="UP001163603"/>
    </source>
</evidence>
<dbReference type="Proteomes" id="UP001163603">
    <property type="component" value="Chromosome 5"/>
</dbReference>
<proteinExistence type="predicted"/>
<evidence type="ECO:0000313" key="1">
    <source>
        <dbReference type="EMBL" id="KAJ0039515.1"/>
    </source>
</evidence>
<accession>A0ACC0YMT7</accession>
<dbReference type="EMBL" id="CM047740">
    <property type="protein sequence ID" value="KAJ0039515.1"/>
    <property type="molecule type" value="Genomic_DNA"/>
</dbReference>
<gene>
    <name evidence="1" type="ORF">Pint_26560</name>
</gene>
<protein>
    <submittedName>
        <fullName evidence="1">Uncharacterized protein</fullName>
    </submittedName>
</protein>
<keyword evidence="2" id="KW-1185">Reference proteome</keyword>
<sequence>MMIIGFCLPSAVEISLQSLQTSQLPPIFQFFCLAIIFSLTLLFLGKFISSRFPKTAQVLEWFGVFFAVMAIYLAITIPLPLWLKCVTWTLYAISFIAVTICIICTRV</sequence>
<organism evidence="1 2">
    <name type="scientific">Pistacia integerrima</name>
    <dbReference type="NCBI Taxonomy" id="434235"/>
    <lineage>
        <taxon>Eukaryota</taxon>
        <taxon>Viridiplantae</taxon>
        <taxon>Streptophyta</taxon>
        <taxon>Embryophyta</taxon>
        <taxon>Tracheophyta</taxon>
        <taxon>Spermatophyta</taxon>
        <taxon>Magnoliopsida</taxon>
        <taxon>eudicotyledons</taxon>
        <taxon>Gunneridae</taxon>
        <taxon>Pentapetalae</taxon>
        <taxon>rosids</taxon>
        <taxon>malvids</taxon>
        <taxon>Sapindales</taxon>
        <taxon>Anacardiaceae</taxon>
        <taxon>Pistacia</taxon>
    </lineage>
</organism>